<feature type="signal peptide" evidence="11">
    <location>
        <begin position="1"/>
        <end position="22"/>
    </location>
</feature>
<keyword evidence="8" id="KW-0143">Chaperone</keyword>
<protein>
    <submittedName>
        <fullName evidence="13">YidC/Oxa1 family membrane protein insertase</fullName>
    </submittedName>
</protein>
<evidence type="ECO:0000256" key="1">
    <source>
        <dbReference type="ARBA" id="ARBA00004651"/>
    </source>
</evidence>
<evidence type="ECO:0000256" key="7">
    <source>
        <dbReference type="ARBA" id="ARBA00023136"/>
    </source>
</evidence>
<dbReference type="CDD" id="cd20070">
    <property type="entry name" value="5TM_YidC_Alb3"/>
    <property type="match status" value="1"/>
</dbReference>
<evidence type="ECO:0000256" key="8">
    <source>
        <dbReference type="ARBA" id="ARBA00023186"/>
    </source>
</evidence>
<feature type="transmembrane region" description="Helical" evidence="10">
    <location>
        <begin position="234"/>
        <end position="253"/>
    </location>
</feature>
<feature type="transmembrane region" description="Helical" evidence="10">
    <location>
        <begin position="182"/>
        <end position="202"/>
    </location>
</feature>
<reference evidence="13" key="1">
    <citation type="submission" date="2020-10" db="EMBL/GenBank/DDBJ databases">
        <authorList>
            <person name="Gilroy R."/>
        </authorList>
    </citation>
    <scope>NUCLEOTIDE SEQUENCE</scope>
    <source>
        <strain evidence="13">CHK197-8231</strain>
    </source>
</reference>
<keyword evidence="4 9" id="KW-0812">Transmembrane</keyword>
<evidence type="ECO:0000313" key="13">
    <source>
        <dbReference type="EMBL" id="HIU22256.1"/>
    </source>
</evidence>
<dbReference type="GO" id="GO:0015031">
    <property type="term" value="P:protein transport"/>
    <property type="evidence" value="ECO:0007669"/>
    <property type="project" value="UniProtKB-KW"/>
</dbReference>
<reference evidence="13" key="2">
    <citation type="journal article" date="2021" name="PeerJ">
        <title>Extensive microbial diversity within the chicken gut microbiome revealed by metagenomics and culture.</title>
        <authorList>
            <person name="Gilroy R."/>
            <person name="Ravi A."/>
            <person name="Getino M."/>
            <person name="Pursley I."/>
            <person name="Horton D.L."/>
            <person name="Alikhan N.F."/>
            <person name="Baker D."/>
            <person name="Gharbi K."/>
            <person name="Hall N."/>
            <person name="Watson M."/>
            <person name="Adriaenssens E.M."/>
            <person name="Foster-Nyarko E."/>
            <person name="Jarju S."/>
            <person name="Secka A."/>
            <person name="Antonio M."/>
            <person name="Oren A."/>
            <person name="Chaudhuri R.R."/>
            <person name="La Ragione R."/>
            <person name="Hildebrand F."/>
            <person name="Pallen M.J."/>
        </authorList>
    </citation>
    <scope>NUCLEOTIDE SEQUENCE</scope>
    <source>
        <strain evidence="13">CHK197-8231</strain>
    </source>
</reference>
<evidence type="ECO:0000256" key="11">
    <source>
        <dbReference type="SAM" id="SignalP"/>
    </source>
</evidence>
<dbReference type="EMBL" id="DVML01000009">
    <property type="protein sequence ID" value="HIU22256.1"/>
    <property type="molecule type" value="Genomic_DNA"/>
</dbReference>
<dbReference type="InterPro" id="IPR028055">
    <property type="entry name" value="YidC/Oxa/ALB_C"/>
</dbReference>
<evidence type="ECO:0000256" key="6">
    <source>
        <dbReference type="ARBA" id="ARBA00022989"/>
    </source>
</evidence>
<dbReference type="InterPro" id="IPR001708">
    <property type="entry name" value="YidC/ALB3/OXA1/COX18"/>
</dbReference>
<keyword evidence="11" id="KW-0732">Signal</keyword>
<evidence type="ECO:0000256" key="3">
    <source>
        <dbReference type="ARBA" id="ARBA00022475"/>
    </source>
</evidence>
<comment type="subcellular location">
    <subcellularLocation>
        <location evidence="1">Cell membrane</location>
        <topology evidence="1">Multi-pass membrane protein</topology>
    </subcellularLocation>
    <subcellularLocation>
        <location evidence="9">Membrane</location>
        <topology evidence="9">Multi-pass membrane protein</topology>
    </subcellularLocation>
</comment>
<feature type="chain" id="PRO_5039576753" evidence="11">
    <location>
        <begin position="23"/>
        <end position="314"/>
    </location>
</feature>
<evidence type="ECO:0000256" key="9">
    <source>
        <dbReference type="RuleBase" id="RU003945"/>
    </source>
</evidence>
<feature type="transmembrane region" description="Helical" evidence="10">
    <location>
        <begin position="111"/>
        <end position="129"/>
    </location>
</feature>
<feature type="domain" description="Membrane insertase YidC/Oxa/ALB C-terminal" evidence="12">
    <location>
        <begin position="114"/>
        <end position="309"/>
    </location>
</feature>
<organism evidence="13 14">
    <name type="scientific">Candidatus Fimihabitans intestinipullorum</name>
    <dbReference type="NCBI Taxonomy" id="2840820"/>
    <lineage>
        <taxon>Bacteria</taxon>
        <taxon>Bacillati</taxon>
        <taxon>Mycoplasmatota</taxon>
        <taxon>Mycoplasmatota incertae sedis</taxon>
        <taxon>Candidatus Fimihabitans</taxon>
    </lineage>
</organism>
<name>A0A9D1HTI3_9BACT</name>
<dbReference type="InterPro" id="IPR047196">
    <property type="entry name" value="YidC_ALB_C"/>
</dbReference>
<feature type="transmembrane region" description="Helical" evidence="10">
    <location>
        <begin position="274"/>
        <end position="295"/>
    </location>
</feature>
<keyword evidence="7 10" id="KW-0472">Membrane</keyword>
<evidence type="ECO:0000256" key="2">
    <source>
        <dbReference type="ARBA" id="ARBA00022448"/>
    </source>
</evidence>
<evidence type="ECO:0000313" key="14">
    <source>
        <dbReference type="Proteomes" id="UP000824087"/>
    </source>
</evidence>
<keyword evidence="2" id="KW-0813">Transport</keyword>
<keyword evidence="5" id="KW-0653">Protein transport</keyword>
<accession>A0A9D1HTI3</accession>
<evidence type="ECO:0000259" key="12">
    <source>
        <dbReference type="Pfam" id="PF02096"/>
    </source>
</evidence>
<dbReference type="PANTHER" id="PTHR12428:SF65">
    <property type="entry name" value="CYTOCHROME C OXIDASE ASSEMBLY PROTEIN COX18, MITOCHONDRIAL"/>
    <property type="match status" value="1"/>
</dbReference>
<keyword evidence="3" id="KW-1003">Cell membrane</keyword>
<dbReference type="PANTHER" id="PTHR12428">
    <property type="entry name" value="OXA1"/>
    <property type="match status" value="1"/>
</dbReference>
<dbReference type="GO" id="GO:0051205">
    <property type="term" value="P:protein insertion into membrane"/>
    <property type="evidence" value="ECO:0007669"/>
    <property type="project" value="TreeGrafter"/>
</dbReference>
<dbReference type="GO" id="GO:0032977">
    <property type="term" value="F:membrane insertase activity"/>
    <property type="evidence" value="ECO:0007669"/>
    <property type="project" value="InterPro"/>
</dbReference>
<evidence type="ECO:0000256" key="4">
    <source>
        <dbReference type="ARBA" id="ARBA00022692"/>
    </source>
</evidence>
<sequence length="314" mass="35673">MKANHKKLIVMLLLVCTLTGCTTYLKTDKNKNVQNPYTGQNLTSNILCQPEEGDTKSSKETLKLYEKYKKDLKELPKCSEFNVTSGGYEGIWTTIFVKPLAWVIIKLGELFGNYGIAIIATTLLIRLITISFTKKTAMQSENLKLARPELDRLEKKYRNKQDQESLMRKNQEMLGIYKKYNINPMSGCLFSLIQIPLFFAFYEAMNRLPVIFEEVLFGFHLGTNPLSALGHGQYIYIITVVLVIAASYFSMRLNSGAAMSGEQANQMKMMSNMMVIFIGIASLSLSTGIALYWIVNNTFTIIQNLVVKRRKQKC</sequence>
<evidence type="ECO:0000256" key="5">
    <source>
        <dbReference type="ARBA" id="ARBA00022927"/>
    </source>
</evidence>
<evidence type="ECO:0000256" key="10">
    <source>
        <dbReference type="SAM" id="Phobius"/>
    </source>
</evidence>
<dbReference type="Pfam" id="PF02096">
    <property type="entry name" value="60KD_IMP"/>
    <property type="match status" value="1"/>
</dbReference>
<dbReference type="Proteomes" id="UP000824087">
    <property type="component" value="Unassembled WGS sequence"/>
</dbReference>
<dbReference type="GO" id="GO:0005886">
    <property type="term" value="C:plasma membrane"/>
    <property type="evidence" value="ECO:0007669"/>
    <property type="project" value="UniProtKB-SubCell"/>
</dbReference>
<dbReference type="PROSITE" id="PS51257">
    <property type="entry name" value="PROKAR_LIPOPROTEIN"/>
    <property type="match status" value="1"/>
</dbReference>
<comment type="similarity">
    <text evidence="9">Belongs to the OXA1/ALB3/YidC family.</text>
</comment>
<comment type="caution">
    <text evidence="13">The sequence shown here is derived from an EMBL/GenBank/DDBJ whole genome shotgun (WGS) entry which is preliminary data.</text>
</comment>
<gene>
    <name evidence="13" type="ORF">IAD49_01605</name>
</gene>
<dbReference type="NCBIfam" id="TIGR03592">
    <property type="entry name" value="yidC_oxa1_cterm"/>
    <property type="match status" value="1"/>
</dbReference>
<dbReference type="AlphaFoldDB" id="A0A9D1HTI3"/>
<keyword evidence="6 10" id="KW-1133">Transmembrane helix</keyword>
<proteinExistence type="inferred from homology"/>